<evidence type="ECO:0000313" key="3">
    <source>
        <dbReference type="Proteomes" id="UP001147830"/>
    </source>
</evidence>
<keyword evidence="1" id="KW-0732">Signal</keyword>
<reference evidence="2" key="1">
    <citation type="journal article" date="2022" name="Front. Microbiol.">
        <title>Genome-based taxonomic rearrangement of Oceanobacter-related bacteria including the description of Thalassolituus hydrocarbonoclasticus sp. nov. and Thalassolituus pacificus sp. nov. and emended description of the genus Thalassolituus.</title>
        <authorList>
            <person name="Dong C."/>
            <person name="Wei L."/>
            <person name="Wang J."/>
            <person name="Lai Q."/>
            <person name="Huang Z."/>
            <person name="Shao Z."/>
        </authorList>
    </citation>
    <scope>NUCLEOTIDE SEQUENCE</scope>
    <source>
        <strain evidence="2">59MF3M-4</strain>
    </source>
</reference>
<reference evidence="2" key="2">
    <citation type="submission" date="2022-08" db="EMBL/GenBank/DDBJ databases">
        <authorList>
            <person name="Dong C."/>
        </authorList>
    </citation>
    <scope>NUCLEOTIDE SEQUENCE</scope>
    <source>
        <strain evidence="2">59MF3M-4</strain>
    </source>
</reference>
<feature type="chain" id="PRO_5040723951" description="DUF4382 domain-containing protein" evidence="1">
    <location>
        <begin position="20"/>
        <end position="394"/>
    </location>
</feature>
<evidence type="ECO:0008006" key="4">
    <source>
        <dbReference type="Google" id="ProtNLM"/>
    </source>
</evidence>
<dbReference type="RefSeq" id="WP_260977478.1">
    <property type="nucleotide sequence ID" value="NZ_JAOANI010000028.1"/>
</dbReference>
<proteinExistence type="predicted"/>
<dbReference type="AlphaFoldDB" id="A0A9X3AT11"/>
<evidence type="ECO:0000256" key="1">
    <source>
        <dbReference type="SAM" id="SignalP"/>
    </source>
</evidence>
<keyword evidence="3" id="KW-1185">Reference proteome</keyword>
<dbReference type="PROSITE" id="PS51257">
    <property type="entry name" value="PROKAR_LIPOPROTEIN"/>
    <property type="match status" value="1"/>
</dbReference>
<accession>A0A9X3AT11</accession>
<evidence type="ECO:0000313" key="2">
    <source>
        <dbReference type="EMBL" id="MCT7360649.1"/>
    </source>
</evidence>
<dbReference type="EMBL" id="JAOANI010000028">
    <property type="protein sequence ID" value="MCT7360649.1"/>
    <property type="molecule type" value="Genomic_DNA"/>
</dbReference>
<feature type="signal peptide" evidence="1">
    <location>
        <begin position="1"/>
        <end position="19"/>
    </location>
</feature>
<sequence>MNAMLKTAGLSLLASGLIACGGDENQDASVPQNYHNITTHMQGTVFDAVTGARISNDSLKVMLVQGDKYRTAKLNKEYGGDYFISDIPTSTENNVTFRMEATATGYQPVVASVDFMADTNSLQDKNAWRMGNFYLYPLGVSAADMTVTVTYNGEMIEGATVQLQPNTGGNTLTADSINVIAPNNGFQGAITATTDAEGNAVFSGDALVLGGRYQVQILPMSYKGIELGQPAAVNVNIGTDIIHQRVAMADIVPGTNDGLYVAQASNEDDNAINSNGSLILKLSRPVSIVNESLASAALTNATTAVLDSNSQGSEVTVTLSTDGLTLTLQPNFSTTPVSFNGSNSGTADNAMFITYSNLFVRLQDSDTTELYDVLSLVDTSGATVSGRVNVTVAF</sequence>
<comment type="caution">
    <text evidence="2">The sequence shown here is derived from an EMBL/GenBank/DDBJ whole genome shotgun (WGS) entry which is preliminary data.</text>
</comment>
<dbReference type="Proteomes" id="UP001147830">
    <property type="component" value="Unassembled WGS sequence"/>
</dbReference>
<gene>
    <name evidence="2" type="ORF">NYR02_16635</name>
</gene>
<organism evidence="2 3">
    <name type="scientific">Thalassolituus pacificus</name>
    <dbReference type="NCBI Taxonomy" id="2975440"/>
    <lineage>
        <taxon>Bacteria</taxon>
        <taxon>Pseudomonadati</taxon>
        <taxon>Pseudomonadota</taxon>
        <taxon>Gammaproteobacteria</taxon>
        <taxon>Oceanospirillales</taxon>
        <taxon>Oceanospirillaceae</taxon>
        <taxon>Thalassolituus</taxon>
    </lineage>
</organism>
<protein>
    <recommendedName>
        <fullName evidence="4">DUF4382 domain-containing protein</fullName>
    </recommendedName>
</protein>
<name>A0A9X3AT11_9GAMM</name>